<keyword evidence="14" id="KW-0328">Glycosyltransferase</keyword>
<evidence type="ECO:0000256" key="8">
    <source>
        <dbReference type="ARBA" id="ARBA00023212"/>
    </source>
</evidence>
<dbReference type="STRING" id="857967.G0QK18"/>
<dbReference type="GO" id="GO:0005524">
    <property type="term" value="F:ATP binding"/>
    <property type="evidence" value="ECO:0007669"/>
    <property type="project" value="UniProtKB-UniRule"/>
</dbReference>
<dbReference type="GO" id="GO:0008017">
    <property type="term" value="F:microtubule binding"/>
    <property type="evidence" value="ECO:0007669"/>
    <property type="project" value="InterPro"/>
</dbReference>
<gene>
    <name evidence="14" type="ORF">IMG5_011590</name>
</gene>
<feature type="region of interest" description="Disordered" evidence="12">
    <location>
        <begin position="498"/>
        <end position="577"/>
    </location>
</feature>
<dbReference type="EC" id="3.1.11.5" evidence="14"/>
<evidence type="ECO:0000313" key="14">
    <source>
        <dbReference type="EMBL" id="EGR34434.1"/>
    </source>
</evidence>
<feature type="coiled-coil region" evidence="11">
    <location>
        <begin position="444"/>
        <end position="485"/>
    </location>
</feature>
<evidence type="ECO:0000256" key="7">
    <source>
        <dbReference type="ARBA" id="ARBA00023175"/>
    </source>
</evidence>
<protein>
    <submittedName>
        <fullName evidence="14">Kinesin motor domain protein</fullName>
        <ecNumber evidence="14">2.4.1.69</ecNumber>
        <ecNumber evidence="14">3.1.11.5</ecNumber>
    </submittedName>
</protein>
<sequence length="1005" mass="116769">MTSLKTQDRKTYLTSKLYQKGFSITNVQPLKLQEFEQNMSEIQEINSNKKYLTNSPLKNQPSSSAIKQNNVNDSMQNSQILSQQQNQNDSDNNSKQILSQLQQPVKQSSNVRTFIRVRPLNKMEIEFNQNGCGNENLRFPDLKSVQVMPEKTIFTLDKVYPPASQQSEIYEDVGREMVNDVLLGYNGTIFAYGATGSGKTHTMFGNVNDQQQKGIIPRVSNQIFQYVNQSTDIEFSITCSMLEIYKEQLFDLLNTNKQNLKIKENAKEGGLYVQGLTNITVESEQDILDAINLGYSSKQTRETRMNEYSSRSHTIFTINVNQKCPNGQLKTGKMNLVDLAGCEKIAKTQAWGEMLEEAKKINLSLSCLGNVIHALTSGADHIPYRDSKLTRILQESLGGNFKTSLIAAISPHSSQHEEQISTLKFATRAKTIKNNVKINIILSNEQMKVLIEQLKGELAKSKEQNDKWKKMVQKLKEEIKNNNNGGSFIKNLEDIINNNDSEGSNTEQNNSINNDNGDESDLDESFVDQQGGNNQPSIFSGKRQQDNGGNQQNAFLNSSQKDNNNTGQYRGTSSDFRKRYQEKNKLCRNLQKEIIILKKELNEQEKKMMDIRYQKQQIEQSYTEQKSKNEYNLFQTEVLQKQVTSLIETLCKYEKQISKMIQEKTTNSKLNIEDYLKKKFNFQEISYSEYFKNSTSLTLDNYVLQWSDQQKKIQQLGVDFNNLFDENQEQEGNQNQGKKHTFTKMETLLKQTKGNINNSLNQKQMLEKITLFPSKLDKFHQKHHISRDLMIILLKKELFNSHIINQTLSRTISTLEWKQIIEYGKETLLIELNKVQKTHIDNLEIVINEASANYKLLRRKIEQIELEQHIQNDQKSQEVQDKKGNIGKDNQTLQQLIKKKVQKDKVLKVVFQAFNIWTQIKQIIIVKKLFKNLFYHKHMINQQKNQKKEIYYQKGYLKKQKRTFIVEQTNNQLNKFQKKRKDQKVKLIVYKMNLKWKLKNQNIIR</sequence>
<dbReference type="InParanoid" id="G0QK18"/>
<keyword evidence="5 10" id="KW-0067">ATP-binding</keyword>
<feature type="compositionally biased region" description="Polar residues" evidence="12">
    <location>
        <begin position="498"/>
        <end position="515"/>
    </location>
</feature>
<keyword evidence="14" id="KW-0378">Hydrolase</keyword>
<keyword evidence="15" id="KW-1185">Reference proteome</keyword>
<dbReference type="InterPro" id="IPR036961">
    <property type="entry name" value="Kinesin_motor_dom_sf"/>
</dbReference>
<dbReference type="EMBL" id="GL983119">
    <property type="protein sequence ID" value="EGR34434.1"/>
    <property type="molecule type" value="Genomic_DNA"/>
</dbReference>
<feature type="compositionally biased region" description="Acidic residues" evidence="12">
    <location>
        <begin position="516"/>
        <end position="526"/>
    </location>
</feature>
<keyword evidence="6 11" id="KW-0175">Coiled coil</keyword>
<evidence type="ECO:0000256" key="10">
    <source>
        <dbReference type="PROSITE-ProRule" id="PRU00283"/>
    </source>
</evidence>
<evidence type="ECO:0000256" key="11">
    <source>
        <dbReference type="SAM" id="Coils"/>
    </source>
</evidence>
<accession>G0QK18</accession>
<dbReference type="GO" id="GO:0008107">
    <property type="term" value="F:galactoside 2-alpha-L-fucosyltransferase activity"/>
    <property type="evidence" value="ECO:0007669"/>
    <property type="project" value="UniProtKB-EC"/>
</dbReference>
<dbReference type="FunFam" id="3.40.850.10:FF:000019">
    <property type="entry name" value="Kinesin-like protein KIN-5D"/>
    <property type="match status" value="1"/>
</dbReference>
<comment type="similarity">
    <text evidence="9">Belongs to the TRAFAC class myosin-kinesin ATPase superfamily. Kinesin family. KIN-5/BimC subfamily.</text>
</comment>
<evidence type="ECO:0000259" key="13">
    <source>
        <dbReference type="PROSITE" id="PS50067"/>
    </source>
</evidence>
<dbReference type="GO" id="GO:0007010">
    <property type="term" value="P:cytoskeleton organization"/>
    <property type="evidence" value="ECO:0007669"/>
    <property type="project" value="UniProtKB-ARBA"/>
</dbReference>
<dbReference type="GO" id="GO:0003777">
    <property type="term" value="F:microtubule motor activity"/>
    <property type="evidence" value="ECO:0007669"/>
    <property type="project" value="InterPro"/>
</dbReference>
<dbReference type="InterPro" id="IPR027640">
    <property type="entry name" value="Kinesin-like_fam"/>
</dbReference>
<evidence type="ECO:0000256" key="4">
    <source>
        <dbReference type="ARBA" id="ARBA00022741"/>
    </source>
</evidence>
<dbReference type="eggNOG" id="KOG0240">
    <property type="taxonomic scope" value="Eukaryota"/>
</dbReference>
<dbReference type="Pfam" id="PF00225">
    <property type="entry name" value="Kinesin"/>
    <property type="match status" value="1"/>
</dbReference>
<feature type="non-terminal residue" evidence="14">
    <location>
        <position position="1005"/>
    </location>
</feature>
<dbReference type="SMART" id="SM00129">
    <property type="entry name" value="KISc"/>
    <property type="match status" value="1"/>
</dbReference>
<evidence type="ECO:0000256" key="12">
    <source>
        <dbReference type="SAM" id="MobiDB-lite"/>
    </source>
</evidence>
<evidence type="ECO:0000256" key="6">
    <source>
        <dbReference type="ARBA" id="ARBA00023054"/>
    </source>
</evidence>
<evidence type="ECO:0000313" key="15">
    <source>
        <dbReference type="Proteomes" id="UP000008983"/>
    </source>
</evidence>
<dbReference type="OrthoDB" id="3176171at2759"/>
<dbReference type="GeneID" id="14910627"/>
<comment type="subcellular location">
    <subcellularLocation>
        <location evidence="1">Cytoplasm</location>
        <location evidence="1">Cytoskeleton</location>
    </subcellularLocation>
</comment>
<keyword evidence="2" id="KW-0963">Cytoplasm</keyword>
<dbReference type="PRINTS" id="PR00380">
    <property type="entry name" value="KINESINHEAVY"/>
</dbReference>
<feature type="compositionally biased region" description="Polar residues" evidence="12">
    <location>
        <begin position="546"/>
        <end position="574"/>
    </location>
</feature>
<dbReference type="GO" id="GO:0007018">
    <property type="term" value="P:microtubule-based movement"/>
    <property type="evidence" value="ECO:0007669"/>
    <property type="project" value="InterPro"/>
</dbReference>
<feature type="compositionally biased region" description="Polar residues" evidence="12">
    <location>
        <begin position="527"/>
        <end position="538"/>
    </location>
</feature>
<dbReference type="PANTHER" id="PTHR47968:SF36">
    <property type="entry name" value="KINESIN HEAVY CHAIN ISOFORM X1"/>
    <property type="match status" value="1"/>
</dbReference>
<dbReference type="Proteomes" id="UP000008983">
    <property type="component" value="Unassembled WGS sequence"/>
</dbReference>
<proteinExistence type="inferred from homology"/>
<reference evidence="14 15" key="1">
    <citation type="submission" date="2011-07" db="EMBL/GenBank/DDBJ databases">
        <authorList>
            <person name="Coyne R."/>
            <person name="Brami D."/>
            <person name="Johnson J."/>
            <person name="Hostetler J."/>
            <person name="Hannick L."/>
            <person name="Clark T."/>
            <person name="Cassidy-Hanley D."/>
            <person name="Inman J."/>
        </authorList>
    </citation>
    <scope>NUCLEOTIDE SEQUENCE [LARGE SCALE GENOMIC DNA]</scope>
    <source>
        <strain evidence="14 15">G5</strain>
    </source>
</reference>
<dbReference type="EC" id="2.4.1.69" evidence="14"/>
<feature type="coiled-coil region" evidence="11">
    <location>
        <begin position="580"/>
        <end position="621"/>
    </location>
</feature>
<dbReference type="PANTHER" id="PTHR47968">
    <property type="entry name" value="CENTROMERE PROTEIN E"/>
    <property type="match status" value="1"/>
</dbReference>
<keyword evidence="8" id="KW-0206">Cytoskeleton</keyword>
<dbReference type="GO" id="GO:0005874">
    <property type="term" value="C:microtubule"/>
    <property type="evidence" value="ECO:0007669"/>
    <property type="project" value="UniProtKB-KW"/>
</dbReference>
<evidence type="ECO:0000256" key="2">
    <source>
        <dbReference type="ARBA" id="ARBA00022490"/>
    </source>
</evidence>
<evidence type="ECO:0000256" key="5">
    <source>
        <dbReference type="ARBA" id="ARBA00022840"/>
    </source>
</evidence>
<dbReference type="OMA" id="MNINQNM"/>
<dbReference type="Gene3D" id="3.40.850.10">
    <property type="entry name" value="Kinesin motor domain"/>
    <property type="match status" value="1"/>
</dbReference>
<organism evidence="14 15">
    <name type="scientific">Ichthyophthirius multifiliis</name>
    <name type="common">White spot disease agent</name>
    <name type="synonym">Ich</name>
    <dbReference type="NCBI Taxonomy" id="5932"/>
    <lineage>
        <taxon>Eukaryota</taxon>
        <taxon>Sar</taxon>
        <taxon>Alveolata</taxon>
        <taxon>Ciliophora</taxon>
        <taxon>Intramacronucleata</taxon>
        <taxon>Oligohymenophorea</taxon>
        <taxon>Hymenostomatida</taxon>
        <taxon>Ophryoglenina</taxon>
        <taxon>Ichthyophthirius</taxon>
    </lineage>
</organism>
<dbReference type="GO" id="GO:0008854">
    <property type="term" value="F:exodeoxyribonuclease V activity"/>
    <property type="evidence" value="ECO:0007669"/>
    <property type="project" value="UniProtKB-EC"/>
</dbReference>
<dbReference type="InterPro" id="IPR001752">
    <property type="entry name" value="Kinesin_motor_dom"/>
</dbReference>
<name>G0QK18_ICHMU</name>
<dbReference type="SUPFAM" id="SSF52540">
    <property type="entry name" value="P-loop containing nucleoside triphosphate hydrolases"/>
    <property type="match status" value="1"/>
</dbReference>
<feature type="coiled-coil region" evidence="11">
    <location>
        <begin position="840"/>
        <end position="867"/>
    </location>
</feature>
<feature type="domain" description="Kinesin motor" evidence="13">
    <location>
        <begin position="110"/>
        <end position="432"/>
    </location>
</feature>
<keyword evidence="3" id="KW-0493">Microtubule</keyword>
<dbReference type="RefSeq" id="XP_004039738.1">
    <property type="nucleotide sequence ID" value="XM_004039690.1"/>
</dbReference>
<evidence type="ECO:0000256" key="9">
    <source>
        <dbReference type="ARBA" id="ARBA00034704"/>
    </source>
</evidence>
<dbReference type="PROSITE" id="PS50067">
    <property type="entry name" value="KINESIN_MOTOR_2"/>
    <property type="match status" value="1"/>
</dbReference>
<keyword evidence="4 10" id="KW-0547">Nucleotide-binding</keyword>
<dbReference type="InterPro" id="IPR027417">
    <property type="entry name" value="P-loop_NTPase"/>
</dbReference>
<feature type="binding site" evidence="10">
    <location>
        <begin position="193"/>
        <end position="200"/>
    </location>
    <ligand>
        <name>ATP</name>
        <dbReference type="ChEBI" id="CHEBI:30616"/>
    </ligand>
</feature>
<keyword evidence="14" id="KW-0808">Transferase</keyword>
<evidence type="ECO:0000256" key="3">
    <source>
        <dbReference type="ARBA" id="ARBA00022701"/>
    </source>
</evidence>
<keyword evidence="7 10" id="KW-0505">Motor protein</keyword>
<dbReference type="AlphaFoldDB" id="G0QK18"/>
<evidence type="ECO:0000256" key="1">
    <source>
        <dbReference type="ARBA" id="ARBA00004245"/>
    </source>
</evidence>